<gene>
    <name evidence="13" type="ORF">PENTCL1PPCAC_11511</name>
</gene>
<dbReference type="GO" id="GO:0051119">
    <property type="term" value="F:sugar transmembrane transporter activity"/>
    <property type="evidence" value="ECO:0007669"/>
    <property type="project" value="InterPro"/>
</dbReference>
<comment type="function">
    <text evidence="12">Mediates sugar transport across membranes.</text>
</comment>
<keyword evidence="9 12" id="KW-1133">Transmembrane helix</keyword>
<dbReference type="Pfam" id="PF03083">
    <property type="entry name" value="MtN3_slv"/>
    <property type="match status" value="2"/>
</dbReference>
<evidence type="ECO:0000256" key="3">
    <source>
        <dbReference type="ARBA" id="ARBA00007809"/>
    </source>
</evidence>
<dbReference type="FunFam" id="1.20.1280.290:FF:000004">
    <property type="entry name" value="Sugar transporter SWEET"/>
    <property type="match status" value="1"/>
</dbReference>
<organism evidence="13 14">
    <name type="scientific">Pristionchus entomophagus</name>
    <dbReference type="NCBI Taxonomy" id="358040"/>
    <lineage>
        <taxon>Eukaryota</taxon>
        <taxon>Metazoa</taxon>
        <taxon>Ecdysozoa</taxon>
        <taxon>Nematoda</taxon>
        <taxon>Chromadorea</taxon>
        <taxon>Rhabditida</taxon>
        <taxon>Rhabditina</taxon>
        <taxon>Diplogasteromorpha</taxon>
        <taxon>Diplogasteroidea</taxon>
        <taxon>Neodiplogasteridae</taxon>
        <taxon>Pristionchus</taxon>
    </lineage>
</organism>
<evidence type="ECO:0000256" key="4">
    <source>
        <dbReference type="ARBA" id="ARBA00022448"/>
    </source>
</evidence>
<dbReference type="AlphaFoldDB" id="A0AAV5T169"/>
<accession>A0AAV5T169</accession>
<evidence type="ECO:0000256" key="1">
    <source>
        <dbReference type="ARBA" id="ARBA00004651"/>
    </source>
</evidence>
<feature type="transmembrane region" description="Helical" evidence="12">
    <location>
        <begin position="133"/>
        <end position="152"/>
    </location>
</feature>
<evidence type="ECO:0000256" key="9">
    <source>
        <dbReference type="ARBA" id="ARBA00022989"/>
    </source>
</evidence>
<feature type="transmembrane region" description="Helical" evidence="12">
    <location>
        <begin position="12"/>
        <end position="36"/>
    </location>
</feature>
<feature type="transmembrane region" description="Helical" evidence="12">
    <location>
        <begin position="191"/>
        <end position="212"/>
    </location>
</feature>
<evidence type="ECO:0000256" key="2">
    <source>
        <dbReference type="ARBA" id="ARBA00004653"/>
    </source>
</evidence>
<reference evidence="13" key="1">
    <citation type="submission" date="2023-10" db="EMBL/GenBank/DDBJ databases">
        <title>Genome assembly of Pristionchus species.</title>
        <authorList>
            <person name="Yoshida K."/>
            <person name="Sommer R.J."/>
        </authorList>
    </citation>
    <scope>NUCLEOTIDE SEQUENCE</scope>
    <source>
        <strain evidence="13">RS0144</strain>
    </source>
</reference>
<feature type="transmembrane region" description="Helical" evidence="12">
    <location>
        <begin position="71"/>
        <end position="93"/>
    </location>
</feature>
<evidence type="ECO:0000256" key="7">
    <source>
        <dbReference type="ARBA" id="ARBA00022692"/>
    </source>
</evidence>
<dbReference type="Gene3D" id="1.20.1280.290">
    <property type="match status" value="2"/>
</dbReference>
<keyword evidence="6 12" id="KW-0762">Sugar transport</keyword>
<keyword evidence="8" id="KW-0677">Repeat</keyword>
<name>A0AAV5T169_9BILA</name>
<keyword evidence="7 12" id="KW-0812">Transmembrane</keyword>
<proteinExistence type="inferred from homology"/>
<dbReference type="GO" id="GO:0000139">
    <property type="term" value="C:Golgi membrane"/>
    <property type="evidence" value="ECO:0007669"/>
    <property type="project" value="UniProtKB-SubCell"/>
</dbReference>
<keyword evidence="5" id="KW-1003">Cell membrane</keyword>
<dbReference type="PANTHER" id="PTHR10791:SF112">
    <property type="entry name" value="SUGAR TRANSPORTER SWEET1"/>
    <property type="match status" value="1"/>
</dbReference>
<comment type="subcellular location">
    <subcellularLocation>
        <location evidence="1 12">Cell membrane</location>
        <topology evidence="1 12">Multi-pass membrane protein</topology>
    </subcellularLocation>
    <subcellularLocation>
        <location evidence="2">Golgi apparatus membrane</location>
        <topology evidence="2">Multi-pass membrane protein</topology>
    </subcellularLocation>
</comment>
<evidence type="ECO:0000313" key="14">
    <source>
        <dbReference type="Proteomes" id="UP001432027"/>
    </source>
</evidence>
<protein>
    <recommendedName>
        <fullName evidence="12">Sugar transporter SWEET</fullName>
    </recommendedName>
</protein>
<keyword evidence="4 12" id="KW-0813">Transport</keyword>
<dbReference type="InterPro" id="IPR004316">
    <property type="entry name" value="SWEET_rpt"/>
</dbReference>
<feature type="transmembrane region" description="Helical" evidence="12">
    <location>
        <begin position="105"/>
        <end position="121"/>
    </location>
</feature>
<dbReference type="Proteomes" id="UP001432027">
    <property type="component" value="Unassembled WGS sequence"/>
</dbReference>
<dbReference type="InterPro" id="IPR047664">
    <property type="entry name" value="SWEET"/>
</dbReference>
<dbReference type="EMBL" id="BTSX01000003">
    <property type="protein sequence ID" value="GMS89336.1"/>
    <property type="molecule type" value="Genomic_DNA"/>
</dbReference>
<comment type="caution">
    <text evidence="13">The sequence shown here is derived from an EMBL/GenBank/DDBJ whole genome shotgun (WGS) entry which is preliminary data.</text>
</comment>
<keyword evidence="10" id="KW-0333">Golgi apparatus</keyword>
<keyword evidence="11 12" id="KW-0472">Membrane</keyword>
<sequence length="228" mass="25097">MSLSSPSIAFQLLKVSAITSTILLFCCGMPICHGIYRGDTLGTVKGAAPFLVTALSTSFILQYGILKNDKVVVVVNVVGATLQLSYLIFYYAFTKGRMEKRRMRHIMMGEALFFALVEYLIHFGELLHPESFLGTICVILNVSSIASPLASLKEVIGSKDSSSLPLPLCSANFFVSLQWFIYGYIIGDHIIYTPNMLGVLLGMFQLTLIRIYPSKEISSSESKSSLII</sequence>
<comment type="similarity">
    <text evidence="3 12">Belongs to the SWEET sugar transporter family.</text>
</comment>
<feature type="transmembrane region" description="Helical" evidence="12">
    <location>
        <begin position="48"/>
        <end position="65"/>
    </location>
</feature>
<dbReference type="PANTHER" id="PTHR10791">
    <property type="entry name" value="RAG1-ACTIVATING PROTEIN 1"/>
    <property type="match status" value="1"/>
</dbReference>
<feature type="transmembrane region" description="Helical" evidence="12">
    <location>
        <begin position="164"/>
        <end position="185"/>
    </location>
</feature>
<evidence type="ECO:0000256" key="10">
    <source>
        <dbReference type="ARBA" id="ARBA00023034"/>
    </source>
</evidence>
<evidence type="ECO:0000256" key="6">
    <source>
        <dbReference type="ARBA" id="ARBA00022597"/>
    </source>
</evidence>
<evidence type="ECO:0000256" key="11">
    <source>
        <dbReference type="ARBA" id="ARBA00023136"/>
    </source>
</evidence>
<dbReference type="GO" id="GO:0005886">
    <property type="term" value="C:plasma membrane"/>
    <property type="evidence" value="ECO:0007669"/>
    <property type="project" value="UniProtKB-SubCell"/>
</dbReference>
<evidence type="ECO:0000256" key="5">
    <source>
        <dbReference type="ARBA" id="ARBA00022475"/>
    </source>
</evidence>
<evidence type="ECO:0000256" key="12">
    <source>
        <dbReference type="RuleBase" id="RU910715"/>
    </source>
</evidence>
<keyword evidence="14" id="KW-1185">Reference proteome</keyword>
<evidence type="ECO:0000313" key="13">
    <source>
        <dbReference type="EMBL" id="GMS89336.1"/>
    </source>
</evidence>
<evidence type="ECO:0000256" key="8">
    <source>
        <dbReference type="ARBA" id="ARBA00022737"/>
    </source>
</evidence>